<reference evidence="1 2" key="1">
    <citation type="submission" date="2024-06" db="EMBL/GenBank/DDBJ databases">
        <title>Genomic Encyclopedia of Type Strains, Phase IV (KMG-IV): sequencing the most valuable type-strain genomes for metagenomic binning, comparative biology and taxonomic classification.</title>
        <authorList>
            <person name="Goeker M."/>
        </authorList>
    </citation>
    <scope>NUCLEOTIDE SEQUENCE [LARGE SCALE GENOMIC DNA]</scope>
    <source>
        <strain evidence="1 2">DSM 29846</strain>
    </source>
</reference>
<dbReference type="EMBL" id="JBEPLM010000017">
    <property type="protein sequence ID" value="MET3596788.1"/>
    <property type="molecule type" value="Genomic_DNA"/>
</dbReference>
<evidence type="ECO:0000313" key="2">
    <source>
        <dbReference type="Proteomes" id="UP001549036"/>
    </source>
</evidence>
<proteinExistence type="predicted"/>
<gene>
    <name evidence="1" type="ORF">ABID26_006210</name>
</gene>
<organism evidence="1 2">
    <name type="scientific">Mesorhizobium shonense</name>
    <dbReference type="NCBI Taxonomy" id="1209948"/>
    <lineage>
        <taxon>Bacteria</taxon>
        <taxon>Pseudomonadati</taxon>
        <taxon>Pseudomonadota</taxon>
        <taxon>Alphaproteobacteria</taxon>
        <taxon>Hyphomicrobiales</taxon>
        <taxon>Phyllobacteriaceae</taxon>
        <taxon>Mesorhizobium</taxon>
    </lineage>
</organism>
<keyword evidence="2" id="KW-1185">Reference proteome</keyword>
<protein>
    <submittedName>
        <fullName evidence="1">Uncharacterized protein</fullName>
    </submittedName>
</protein>
<sequence>MKAQHSSIGHELTSSNVAGAIFAHPRRDFIGRDGGRPLGHRPLKTDAARGDKMQIWRRNFLSMFSGGAQFGEWLEPFRRKRRQSGGWFGRRPSLAALADFANLQRRKKGAKAVASPFSPCGRRWIGAQRRDG</sequence>
<accession>A0ABV2I1S0</accession>
<evidence type="ECO:0000313" key="1">
    <source>
        <dbReference type="EMBL" id="MET3596788.1"/>
    </source>
</evidence>
<name>A0ABV2I1S0_9HYPH</name>
<comment type="caution">
    <text evidence="1">The sequence shown here is derived from an EMBL/GenBank/DDBJ whole genome shotgun (WGS) entry which is preliminary data.</text>
</comment>
<dbReference type="Proteomes" id="UP001549036">
    <property type="component" value="Unassembled WGS sequence"/>
</dbReference>
<dbReference type="RefSeq" id="WP_292342599.1">
    <property type="nucleotide sequence ID" value="NZ_JBEPLM010000017.1"/>
</dbReference>